<evidence type="ECO:0000256" key="2">
    <source>
        <dbReference type="SAM" id="MobiDB-lite"/>
    </source>
</evidence>
<evidence type="ECO:0000256" key="1">
    <source>
        <dbReference type="SAM" id="Coils"/>
    </source>
</evidence>
<feature type="compositionally biased region" description="Basic and acidic residues" evidence="2">
    <location>
        <begin position="7"/>
        <end position="21"/>
    </location>
</feature>
<feature type="transmembrane region" description="Helical" evidence="3">
    <location>
        <begin position="236"/>
        <end position="255"/>
    </location>
</feature>
<accession>A0A9P4QSZ3</accession>
<evidence type="ECO:0000313" key="6">
    <source>
        <dbReference type="Proteomes" id="UP000799444"/>
    </source>
</evidence>
<dbReference type="OrthoDB" id="3533814at2759"/>
<feature type="compositionally biased region" description="Low complexity" evidence="2">
    <location>
        <begin position="23"/>
        <end position="35"/>
    </location>
</feature>
<dbReference type="Pfam" id="PF20237">
    <property type="entry name" value="DUF6594"/>
    <property type="match status" value="2"/>
</dbReference>
<dbReference type="PANTHER" id="PTHR34502">
    <property type="entry name" value="DUF6594 DOMAIN-CONTAINING PROTEIN-RELATED"/>
    <property type="match status" value="1"/>
</dbReference>
<evidence type="ECO:0000313" key="5">
    <source>
        <dbReference type="EMBL" id="KAF2730342.1"/>
    </source>
</evidence>
<feature type="transmembrane region" description="Helical" evidence="3">
    <location>
        <begin position="340"/>
        <end position="362"/>
    </location>
</feature>
<feature type="region of interest" description="Disordered" evidence="2">
    <location>
        <begin position="1"/>
        <end position="35"/>
    </location>
</feature>
<name>A0A9P4QSZ3_9PLEO</name>
<dbReference type="InterPro" id="IPR046529">
    <property type="entry name" value="DUF6594"/>
</dbReference>
<keyword evidence="1" id="KW-0175">Coiled coil</keyword>
<protein>
    <recommendedName>
        <fullName evidence="4">DUF6594 domain-containing protein</fullName>
    </recommendedName>
</protein>
<feature type="transmembrane region" description="Helical" evidence="3">
    <location>
        <begin position="261"/>
        <end position="280"/>
    </location>
</feature>
<sequence length="368" mass="39987">MSPSFQKQDDVEEINRNDLDLKSSSSATATTSSNSSNIDKGIIASSITSLDSDDLVSKVGSKKSVKRTCSSRVAASETLLSGNDPTTRHTEKKYTLLRDNTLNQNSTFSVTDSTGSSMIFRRFERANTRVLLTLEAEISDLEDRLEQLEQEVAGNKTKEKQLNSQKTLEEISKLSLLLDSKLKNYYDTAFRAKQLRNLETPAQRNRSRILSAMFAVLFLIVAIVALYFIPKPVARVGALCGFTIAFPVILVTLTNAQGHEVFVATAAYAAVLVVFISGNLPSYSNLSPSGSAIANINFPVPENISLSIPSDIELPKSPISIPKLLSGQSSAASRCGSHSFLMALNAGFSLWLIIGGISWFSLLDSFVV</sequence>
<dbReference type="EMBL" id="ML996220">
    <property type="protein sequence ID" value="KAF2730342.1"/>
    <property type="molecule type" value="Genomic_DNA"/>
</dbReference>
<keyword evidence="3" id="KW-0812">Transmembrane</keyword>
<proteinExistence type="predicted"/>
<gene>
    <name evidence="5" type="ORF">EJ04DRAFT_500711</name>
</gene>
<reference evidence="5" key="1">
    <citation type="journal article" date="2020" name="Stud. Mycol.">
        <title>101 Dothideomycetes genomes: a test case for predicting lifestyles and emergence of pathogens.</title>
        <authorList>
            <person name="Haridas S."/>
            <person name="Albert R."/>
            <person name="Binder M."/>
            <person name="Bloem J."/>
            <person name="Labutti K."/>
            <person name="Salamov A."/>
            <person name="Andreopoulos B."/>
            <person name="Baker S."/>
            <person name="Barry K."/>
            <person name="Bills G."/>
            <person name="Bluhm B."/>
            <person name="Cannon C."/>
            <person name="Castanera R."/>
            <person name="Culley D."/>
            <person name="Daum C."/>
            <person name="Ezra D."/>
            <person name="Gonzalez J."/>
            <person name="Henrissat B."/>
            <person name="Kuo A."/>
            <person name="Liang C."/>
            <person name="Lipzen A."/>
            <person name="Lutzoni F."/>
            <person name="Magnuson J."/>
            <person name="Mondo S."/>
            <person name="Nolan M."/>
            <person name="Ohm R."/>
            <person name="Pangilinan J."/>
            <person name="Park H.-J."/>
            <person name="Ramirez L."/>
            <person name="Alfaro M."/>
            <person name="Sun H."/>
            <person name="Tritt A."/>
            <person name="Yoshinaga Y."/>
            <person name="Zwiers L.-H."/>
            <person name="Turgeon B."/>
            <person name="Goodwin S."/>
            <person name="Spatafora J."/>
            <person name="Crous P."/>
            <person name="Grigoriev I."/>
        </authorList>
    </citation>
    <scope>NUCLEOTIDE SEQUENCE</scope>
    <source>
        <strain evidence="5">CBS 125425</strain>
    </source>
</reference>
<dbReference type="Proteomes" id="UP000799444">
    <property type="component" value="Unassembled WGS sequence"/>
</dbReference>
<keyword evidence="3" id="KW-0472">Membrane</keyword>
<feature type="transmembrane region" description="Helical" evidence="3">
    <location>
        <begin position="209"/>
        <end position="229"/>
    </location>
</feature>
<feature type="domain" description="DUF6594" evidence="4">
    <location>
        <begin position="207"/>
        <end position="273"/>
    </location>
</feature>
<comment type="caution">
    <text evidence="5">The sequence shown here is derived from an EMBL/GenBank/DDBJ whole genome shotgun (WGS) entry which is preliminary data.</text>
</comment>
<evidence type="ECO:0000256" key="3">
    <source>
        <dbReference type="SAM" id="Phobius"/>
    </source>
</evidence>
<keyword evidence="6" id="KW-1185">Reference proteome</keyword>
<keyword evidence="3" id="KW-1133">Transmembrane helix</keyword>
<evidence type="ECO:0000259" key="4">
    <source>
        <dbReference type="Pfam" id="PF20237"/>
    </source>
</evidence>
<organism evidence="5 6">
    <name type="scientific">Polyplosphaeria fusca</name>
    <dbReference type="NCBI Taxonomy" id="682080"/>
    <lineage>
        <taxon>Eukaryota</taxon>
        <taxon>Fungi</taxon>
        <taxon>Dikarya</taxon>
        <taxon>Ascomycota</taxon>
        <taxon>Pezizomycotina</taxon>
        <taxon>Dothideomycetes</taxon>
        <taxon>Pleosporomycetidae</taxon>
        <taxon>Pleosporales</taxon>
        <taxon>Tetraplosphaeriaceae</taxon>
        <taxon>Polyplosphaeria</taxon>
    </lineage>
</organism>
<dbReference type="AlphaFoldDB" id="A0A9P4QSZ3"/>
<dbReference type="PANTHER" id="PTHR34502:SF5">
    <property type="entry name" value="DUF6594 DOMAIN-CONTAINING PROTEIN"/>
    <property type="match status" value="1"/>
</dbReference>
<feature type="coiled-coil region" evidence="1">
    <location>
        <begin position="131"/>
        <end position="165"/>
    </location>
</feature>
<feature type="domain" description="DUF6594" evidence="4">
    <location>
        <begin position="113"/>
        <end position="206"/>
    </location>
</feature>